<dbReference type="PIRSF" id="PIRSF028304">
    <property type="entry name" value="UCP028304"/>
    <property type="match status" value="1"/>
</dbReference>
<dbReference type="PANTHER" id="PTHR35370">
    <property type="entry name" value="CYTOPLASMIC PROTEIN-RELATED-RELATED"/>
    <property type="match status" value="1"/>
</dbReference>
<dbReference type="PANTHER" id="PTHR35370:SF1">
    <property type="entry name" value="TYPE VI SECRETION SYSTEM COMPONENT TSSF1"/>
    <property type="match status" value="1"/>
</dbReference>
<name>A0ABV9KG84_9RHOB</name>
<organism evidence="1 2">
    <name type="scientific">Seohaeicola nanhaiensis</name>
    <dbReference type="NCBI Taxonomy" id="1387282"/>
    <lineage>
        <taxon>Bacteria</taxon>
        <taxon>Pseudomonadati</taxon>
        <taxon>Pseudomonadota</taxon>
        <taxon>Alphaproteobacteria</taxon>
        <taxon>Rhodobacterales</taxon>
        <taxon>Roseobacteraceae</taxon>
        <taxon>Seohaeicola</taxon>
    </lineage>
</organism>
<proteinExistence type="predicted"/>
<dbReference type="Pfam" id="PF05947">
    <property type="entry name" value="T6SS_TssF"/>
    <property type="match status" value="1"/>
</dbReference>
<sequence>MDTRLMKHYENELLYLRDMGAEFAEAYPKIASRLGMEGTEVLDPYVERLLEGVAFLSARVQLELELQYPAFTSHLMEIVYPHYLAPTPAMMIAAFEPDITNSAVKSGYVLPRHTLLRSRLQEGEQTPCEFRTAADLTLWPVEIAEAQYIDGRGDLVAAGVTGNTDARAGIRLRLRRKDGGKMSDLPMDSLTMHLKGGGGNNWAMLELLCTQTRALCGRSTDRRADWSQQLPGSGIRARGFERDEALLPLPRRSFDGYRLLQEYFAMPERFLFVELHGLRPALQRATGSEVDIYILLAEGRREISASVVPEAFILNAVPAINLFPKRCDRVHVTARDTELHVIPNRTAAMDFEIFSIESVTGISSEGEEDLEFRPFYSATDFTSAGETHPAYFTIKRRMRQRSEKERLRGVRTTYLGSEVYLTLVDRTQAPYSANLEQLAVRALCSNRDLPMLLATGDVDIFQLPEGGPVSSIRLPVSPTRPHPTLAQGDTAWRLISHLSLNYLSIIDTDGTGGGAEALRELVGIYAPLGDRVTEKQLEGISSVTSRPIVRRMSDEVMSTAVRGLEITIGFDESFFEGTSVYVLGAVLERFMRKYVTINSFTETVLKTQKRGEIARWRPEKGLGRII</sequence>
<dbReference type="InterPro" id="IPR010272">
    <property type="entry name" value="T6SS_TssF"/>
</dbReference>
<dbReference type="EMBL" id="JBHSGI010000009">
    <property type="protein sequence ID" value="MFC4669167.1"/>
    <property type="molecule type" value="Genomic_DNA"/>
</dbReference>
<protein>
    <submittedName>
        <fullName evidence="1">Type VI secretion system baseplate subunit TssF</fullName>
    </submittedName>
</protein>
<dbReference type="NCBIfam" id="TIGR03359">
    <property type="entry name" value="VI_chp_6"/>
    <property type="match status" value="1"/>
</dbReference>
<gene>
    <name evidence="1" type="primary">tssF</name>
    <name evidence="1" type="ORF">ACFO5X_11425</name>
</gene>
<evidence type="ECO:0000313" key="2">
    <source>
        <dbReference type="Proteomes" id="UP001595973"/>
    </source>
</evidence>
<keyword evidence="2" id="KW-1185">Reference proteome</keyword>
<reference evidence="2" key="1">
    <citation type="journal article" date="2019" name="Int. J. Syst. Evol. Microbiol.">
        <title>The Global Catalogue of Microorganisms (GCM) 10K type strain sequencing project: providing services to taxonomists for standard genome sequencing and annotation.</title>
        <authorList>
            <consortium name="The Broad Institute Genomics Platform"/>
            <consortium name="The Broad Institute Genome Sequencing Center for Infectious Disease"/>
            <person name="Wu L."/>
            <person name="Ma J."/>
        </authorList>
    </citation>
    <scope>NUCLEOTIDE SEQUENCE [LARGE SCALE GENOMIC DNA]</scope>
    <source>
        <strain evidence="2">CGMCC 4.7283</strain>
    </source>
</reference>
<accession>A0ABV9KG84</accession>
<dbReference type="Proteomes" id="UP001595973">
    <property type="component" value="Unassembled WGS sequence"/>
</dbReference>
<comment type="caution">
    <text evidence="1">The sequence shown here is derived from an EMBL/GenBank/DDBJ whole genome shotgun (WGS) entry which is preliminary data.</text>
</comment>
<evidence type="ECO:0000313" key="1">
    <source>
        <dbReference type="EMBL" id="MFC4669167.1"/>
    </source>
</evidence>
<dbReference type="RefSeq" id="WP_380717577.1">
    <property type="nucleotide sequence ID" value="NZ_JBHSGI010000009.1"/>
</dbReference>